<evidence type="ECO:0000313" key="1">
    <source>
        <dbReference type="EMBL" id="KAK1119563.1"/>
    </source>
</evidence>
<dbReference type="AlphaFoldDB" id="A0AA40FIN8"/>
<accession>A0AA40FIN8</accession>
<dbReference type="Proteomes" id="UP001177670">
    <property type="component" value="Unassembled WGS sequence"/>
</dbReference>
<keyword evidence="2" id="KW-1185">Reference proteome</keyword>
<evidence type="ECO:0000313" key="2">
    <source>
        <dbReference type="Proteomes" id="UP001177670"/>
    </source>
</evidence>
<dbReference type="EMBL" id="JAHYIQ010000036">
    <property type="protein sequence ID" value="KAK1119563.1"/>
    <property type="molecule type" value="Genomic_DNA"/>
</dbReference>
<proteinExistence type="predicted"/>
<name>A0AA40FIN8_9HYME</name>
<sequence length="81" mass="9106">MNFSIGIETIFYVQQDFIKSTHVLLRTASSVTDSSVQFEMASPVNKMSISWSLREIGEFLSIERFAVPALSGEGWFENAPE</sequence>
<comment type="caution">
    <text evidence="1">The sequence shown here is derived from an EMBL/GenBank/DDBJ whole genome shotgun (WGS) entry which is preliminary data.</text>
</comment>
<organism evidence="1 2">
    <name type="scientific">Melipona bicolor</name>
    <dbReference type="NCBI Taxonomy" id="60889"/>
    <lineage>
        <taxon>Eukaryota</taxon>
        <taxon>Metazoa</taxon>
        <taxon>Ecdysozoa</taxon>
        <taxon>Arthropoda</taxon>
        <taxon>Hexapoda</taxon>
        <taxon>Insecta</taxon>
        <taxon>Pterygota</taxon>
        <taxon>Neoptera</taxon>
        <taxon>Endopterygota</taxon>
        <taxon>Hymenoptera</taxon>
        <taxon>Apocrita</taxon>
        <taxon>Aculeata</taxon>
        <taxon>Apoidea</taxon>
        <taxon>Anthophila</taxon>
        <taxon>Apidae</taxon>
        <taxon>Melipona</taxon>
    </lineage>
</organism>
<reference evidence="1" key="1">
    <citation type="submission" date="2021-10" db="EMBL/GenBank/DDBJ databases">
        <title>Melipona bicolor Genome sequencing and assembly.</title>
        <authorList>
            <person name="Araujo N.S."/>
            <person name="Arias M.C."/>
        </authorList>
    </citation>
    <scope>NUCLEOTIDE SEQUENCE</scope>
    <source>
        <strain evidence="1">USP_2M_L1-L4_2017</strain>
        <tissue evidence="1">Whole body</tissue>
    </source>
</reference>
<protein>
    <submittedName>
        <fullName evidence="1">Uncharacterized protein</fullName>
    </submittedName>
</protein>
<gene>
    <name evidence="1" type="ORF">K0M31_013388</name>
</gene>